<dbReference type="InterPro" id="IPR006060">
    <property type="entry name" value="Maltose/Cyclodextrin-bd"/>
</dbReference>
<dbReference type="InterPro" id="IPR006059">
    <property type="entry name" value="SBP"/>
</dbReference>
<organism evidence="7 8">
    <name type="scientific">Candidatus Viridilinea halotolerans</name>
    <dbReference type="NCBI Taxonomy" id="2491704"/>
    <lineage>
        <taxon>Bacteria</taxon>
        <taxon>Bacillati</taxon>
        <taxon>Chloroflexota</taxon>
        <taxon>Chloroflexia</taxon>
        <taxon>Chloroflexales</taxon>
        <taxon>Chloroflexineae</taxon>
        <taxon>Oscillochloridaceae</taxon>
        <taxon>Candidatus Viridilinea</taxon>
    </lineage>
</organism>
<reference evidence="7 8" key="1">
    <citation type="submission" date="2018-12" db="EMBL/GenBank/DDBJ databases">
        <title>Genome Sequence of Candidatus Viridilinea halotolerans isolated from saline sulfide-rich spring.</title>
        <authorList>
            <person name="Grouzdev D.S."/>
            <person name="Burganskaya E.I."/>
            <person name="Krutkina M.S."/>
            <person name="Sukhacheva M.V."/>
            <person name="Gorlenko V.M."/>
        </authorList>
    </citation>
    <scope>NUCLEOTIDE SEQUENCE [LARGE SCALE GENOMIC DNA]</scope>
    <source>
        <strain evidence="7">Chok-6</strain>
    </source>
</reference>
<evidence type="ECO:0000256" key="2">
    <source>
        <dbReference type="ARBA" id="ARBA00022448"/>
    </source>
</evidence>
<comment type="similarity">
    <text evidence="1">Belongs to the bacterial solute-binding protein 1 family.</text>
</comment>
<dbReference type="Gene3D" id="3.40.190.10">
    <property type="entry name" value="Periplasmic binding protein-like II"/>
    <property type="match status" value="2"/>
</dbReference>
<dbReference type="SUPFAM" id="SSF53850">
    <property type="entry name" value="Periplasmic binding protein-like II"/>
    <property type="match status" value="1"/>
</dbReference>
<gene>
    <name evidence="7" type="ORF">EI684_01390</name>
</gene>
<dbReference type="GO" id="GO:1901982">
    <property type="term" value="F:maltose binding"/>
    <property type="evidence" value="ECO:0007669"/>
    <property type="project" value="TreeGrafter"/>
</dbReference>
<name>A0A426UAY8_9CHLR</name>
<dbReference type="PROSITE" id="PS51257">
    <property type="entry name" value="PROKAR_LIPOPROTEIN"/>
    <property type="match status" value="1"/>
</dbReference>
<sequence length="440" mass="47229">MKRYVSLFTLVALVALMLAACGGETPAPATQATTAPTTAADAPADGTPATDATAETPAQAEPTEPAEPVTITIWHNWQGEYYNTIEAVLTEYGEANNVQVELLRVADLNDKVMTAVPSGEGPDIIAWVNDQIGKNVLAMIIQPVNRYGIDEAYLRENFAPVAVDAMIYEAQTWGVPESLEALTFIYNKALISEDELPQNTDELIARAREYNTAEQYLFVYNGRSEAYFSAPWWQGAGVSLVNPNGTTGLNSPEGIAAGELIAEFSTIMPQEMDYSIADTLFKEGKAAIIMNGPWAIADYLEAGLDVGLATIPVVSSSGQPGMPFVGVKMLMLANNARQPEAAIALMQHYGTAEVQARLAEANKQVPANIEAQAQVADDPIIAAFIAQTVNGKPMPNNEFIDAMWDPINQTVEAIWTGAATPDAAIEAGEALFNEKAQDLR</sequence>
<dbReference type="PRINTS" id="PR00181">
    <property type="entry name" value="MALTOSEBP"/>
</dbReference>
<evidence type="ECO:0000256" key="4">
    <source>
        <dbReference type="ARBA" id="ARBA00022729"/>
    </source>
</evidence>
<evidence type="ECO:0000256" key="6">
    <source>
        <dbReference type="SAM" id="SignalP"/>
    </source>
</evidence>
<feature type="region of interest" description="Disordered" evidence="5">
    <location>
        <begin position="26"/>
        <end position="67"/>
    </location>
</feature>
<dbReference type="AlphaFoldDB" id="A0A426UAY8"/>
<dbReference type="GO" id="GO:0015768">
    <property type="term" value="P:maltose transport"/>
    <property type="evidence" value="ECO:0007669"/>
    <property type="project" value="TreeGrafter"/>
</dbReference>
<dbReference type="Pfam" id="PF01547">
    <property type="entry name" value="SBP_bac_1"/>
    <property type="match status" value="1"/>
</dbReference>
<dbReference type="Proteomes" id="UP000280307">
    <property type="component" value="Unassembled WGS sequence"/>
</dbReference>
<feature type="signal peptide" evidence="6">
    <location>
        <begin position="1"/>
        <end position="22"/>
    </location>
</feature>
<keyword evidence="3" id="KW-0762">Sugar transport</keyword>
<proteinExistence type="inferred from homology"/>
<evidence type="ECO:0000256" key="5">
    <source>
        <dbReference type="SAM" id="MobiDB-lite"/>
    </source>
</evidence>
<evidence type="ECO:0000256" key="3">
    <source>
        <dbReference type="ARBA" id="ARBA00022597"/>
    </source>
</evidence>
<protein>
    <submittedName>
        <fullName evidence="7">Extracellular solute-binding protein</fullName>
    </submittedName>
</protein>
<evidence type="ECO:0000313" key="8">
    <source>
        <dbReference type="Proteomes" id="UP000280307"/>
    </source>
</evidence>
<feature type="chain" id="PRO_5019576268" evidence="6">
    <location>
        <begin position="23"/>
        <end position="440"/>
    </location>
</feature>
<dbReference type="PANTHER" id="PTHR30061:SF50">
    <property type="entry name" value="MALTOSE_MALTODEXTRIN-BINDING PERIPLASMIC PROTEIN"/>
    <property type="match status" value="1"/>
</dbReference>
<evidence type="ECO:0000313" key="7">
    <source>
        <dbReference type="EMBL" id="RRR77510.1"/>
    </source>
</evidence>
<keyword evidence="4 6" id="KW-0732">Signal</keyword>
<dbReference type="GO" id="GO:0042956">
    <property type="term" value="P:maltodextrin transmembrane transport"/>
    <property type="evidence" value="ECO:0007669"/>
    <property type="project" value="TreeGrafter"/>
</dbReference>
<dbReference type="GO" id="GO:0055052">
    <property type="term" value="C:ATP-binding cassette (ABC) transporter complex, substrate-binding subunit-containing"/>
    <property type="evidence" value="ECO:0007669"/>
    <property type="project" value="TreeGrafter"/>
</dbReference>
<dbReference type="GO" id="GO:0015144">
    <property type="term" value="F:carbohydrate transmembrane transporter activity"/>
    <property type="evidence" value="ECO:0007669"/>
    <property type="project" value="InterPro"/>
</dbReference>
<comment type="caution">
    <text evidence="7">The sequence shown here is derived from an EMBL/GenBank/DDBJ whole genome shotgun (WGS) entry which is preliminary data.</text>
</comment>
<keyword evidence="2" id="KW-0813">Transport</keyword>
<dbReference type="PANTHER" id="PTHR30061">
    <property type="entry name" value="MALTOSE-BINDING PERIPLASMIC PROTEIN"/>
    <property type="match status" value="1"/>
</dbReference>
<dbReference type="EMBL" id="RSAS01000058">
    <property type="protein sequence ID" value="RRR77510.1"/>
    <property type="molecule type" value="Genomic_DNA"/>
</dbReference>
<evidence type="ECO:0000256" key="1">
    <source>
        <dbReference type="ARBA" id="ARBA00008520"/>
    </source>
</evidence>
<accession>A0A426UAY8</accession>